<comment type="caution">
    <text evidence="3">The sequence shown here is derived from an EMBL/GenBank/DDBJ whole genome shotgun (WGS) entry which is preliminary data.</text>
</comment>
<evidence type="ECO:0000313" key="5">
    <source>
        <dbReference type="Proteomes" id="UP000481807"/>
    </source>
</evidence>
<dbReference type="EMBL" id="QXWP01000006">
    <property type="protein sequence ID" value="NBH31446.1"/>
    <property type="molecule type" value="Genomic_DNA"/>
</dbReference>
<dbReference type="AlphaFoldDB" id="A0A8B2ZCM1"/>
<evidence type="ECO:0000313" key="3">
    <source>
        <dbReference type="EMBL" id="RGM27964.1"/>
    </source>
</evidence>
<dbReference type="Proteomes" id="UP000481807">
    <property type="component" value="Unassembled WGS sequence"/>
</dbReference>
<feature type="transmembrane region" description="Helical" evidence="1">
    <location>
        <begin position="52"/>
        <end position="72"/>
    </location>
</feature>
<reference evidence="2 5" key="2">
    <citation type="submission" date="2018-08" db="EMBL/GenBank/DDBJ databases">
        <title>Murine metabolic-syndrome-specific gut microbial biobank.</title>
        <authorList>
            <person name="Liu C."/>
        </authorList>
    </citation>
    <scope>NUCLEOTIDE SEQUENCE [LARGE SCALE GENOMIC DNA]</scope>
    <source>
        <strain evidence="2 5">1XD21-27</strain>
    </source>
</reference>
<name>A0A8B2ZCM1_STAWA</name>
<organism evidence="3 4">
    <name type="scientific">Staphylococcus warneri</name>
    <dbReference type="NCBI Taxonomy" id="1292"/>
    <lineage>
        <taxon>Bacteria</taxon>
        <taxon>Bacillati</taxon>
        <taxon>Bacillota</taxon>
        <taxon>Bacilli</taxon>
        <taxon>Bacillales</taxon>
        <taxon>Staphylococcaceae</taxon>
        <taxon>Staphylococcus</taxon>
    </lineage>
</organism>
<dbReference type="Proteomes" id="UP000261016">
    <property type="component" value="Unassembled WGS sequence"/>
</dbReference>
<feature type="transmembrane region" description="Helical" evidence="1">
    <location>
        <begin position="21"/>
        <end position="46"/>
    </location>
</feature>
<gene>
    <name evidence="2" type="ORF">D3Z30_10685</name>
    <name evidence="3" type="ORF">DXC19_11780</name>
</gene>
<keyword evidence="1" id="KW-0812">Transmembrane</keyword>
<keyword evidence="1" id="KW-0472">Membrane</keyword>
<proteinExistence type="predicted"/>
<evidence type="ECO:0000256" key="1">
    <source>
        <dbReference type="SAM" id="Phobius"/>
    </source>
</evidence>
<reference evidence="3 4" key="1">
    <citation type="submission" date="2018-08" db="EMBL/GenBank/DDBJ databases">
        <title>A genome reference for cultivated species of the human gut microbiota.</title>
        <authorList>
            <person name="Zou Y."/>
            <person name="Xue W."/>
            <person name="Luo G."/>
        </authorList>
    </citation>
    <scope>NUCLEOTIDE SEQUENCE [LARGE SCALE GENOMIC DNA]</scope>
    <source>
        <strain evidence="3 4">OM08-17AT</strain>
    </source>
</reference>
<keyword evidence="1" id="KW-1133">Transmembrane helix</keyword>
<dbReference type="RefSeq" id="WP_031464185.1">
    <property type="nucleotide sequence ID" value="NZ_CABMFV010000010.1"/>
</dbReference>
<evidence type="ECO:0000313" key="4">
    <source>
        <dbReference type="Proteomes" id="UP000261016"/>
    </source>
</evidence>
<accession>A0A8B2ZCM1</accession>
<evidence type="ECO:0000313" key="2">
    <source>
        <dbReference type="EMBL" id="NBH31446.1"/>
    </source>
</evidence>
<protein>
    <submittedName>
        <fullName evidence="3">Uncharacterized protein</fullName>
    </submittedName>
</protein>
<sequence length="98" mass="10660">MSGWSRCPRCGSGAVRVKDSGYGIGCLSYLLGAMYVFTGLMILVAIISGNIINSPLSTLFSILILIGIITLLRKLKSKSSGEKKTELYCKSCEYHFTN</sequence>
<dbReference type="GeneID" id="72469932"/>
<dbReference type="EMBL" id="QSTD01000010">
    <property type="protein sequence ID" value="RGM27964.1"/>
    <property type="molecule type" value="Genomic_DNA"/>
</dbReference>